<dbReference type="EMBL" id="JABEMD010000009">
    <property type="protein sequence ID" value="NNH10649.1"/>
    <property type="molecule type" value="Genomic_DNA"/>
</dbReference>
<accession>A0A849BJ43</accession>
<evidence type="ECO:0000313" key="1">
    <source>
        <dbReference type="EMBL" id="NNH10649.1"/>
    </source>
</evidence>
<comment type="caution">
    <text evidence="1">The sequence shown here is derived from an EMBL/GenBank/DDBJ whole genome shotgun (WGS) entry which is preliminary data.</text>
</comment>
<name>A0A849BJ43_9BURK</name>
<dbReference type="AlphaFoldDB" id="A0A849BJ43"/>
<organism evidence="1 2">
    <name type="scientific">Cupriavidus gilardii</name>
    <dbReference type="NCBI Taxonomy" id="82541"/>
    <lineage>
        <taxon>Bacteria</taxon>
        <taxon>Pseudomonadati</taxon>
        <taxon>Pseudomonadota</taxon>
        <taxon>Betaproteobacteria</taxon>
        <taxon>Burkholderiales</taxon>
        <taxon>Burkholderiaceae</taxon>
        <taxon>Cupriavidus</taxon>
    </lineage>
</organism>
<evidence type="ECO:0000313" key="2">
    <source>
        <dbReference type="Proteomes" id="UP000542973"/>
    </source>
</evidence>
<sequence length="56" mass="6062">MSVSWGMTRGLHAAEAVQGGPGHETTIAVRWRLRIAARQTSALHPPLARIAFDLAQ</sequence>
<dbReference type="RefSeq" id="WP_158507292.1">
    <property type="nucleotide sequence ID" value="NZ_BAAAEB010000023.1"/>
</dbReference>
<protein>
    <submittedName>
        <fullName evidence="1">Uncharacterized protein</fullName>
    </submittedName>
</protein>
<dbReference type="Proteomes" id="UP000542973">
    <property type="component" value="Unassembled WGS sequence"/>
</dbReference>
<proteinExistence type="predicted"/>
<gene>
    <name evidence="1" type="ORF">HLB16_07095</name>
</gene>
<reference evidence="1 2" key="1">
    <citation type="submission" date="2020-05" db="EMBL/GenBank/DDBJ databases">
        <title>MicrobeNet Type strains.</title>
        <authorList>
            <person name="Nicholson A.C."/>
        </authorList>
    </citation>
    <scope>NUCLEOTIDE SEQUENCE [LARGE SCALE GENOMIC DNA]</scope>
    <source>
        <strain evidence="1 2">ATCC 700815</strain>
    </source>
</reference>